<sequence length="118" mass="13225">MVSEPEQVAEHPSFRFVCSGCRAFRDQQIRNKDARFIKCVCGEKAEKIDNSPKDKDERIKWWTYPNGEYAPGKFSDNPDAGAAIGRMMGMGGTSSKESKPTGFLGRIFQAVKYILGRV</sequence>
<comment type="caution">
    <text evidence="1">The sequence shown here is derived from an EMBL/GenBank/DDBJ whole genome shotgun (WGS) entry which is preliminary data.</text>
</comment>
<organism evidence="1">
    <name type="scientific">marine sediment metagenome</name>
    <dbReference type="NCBI Taxonomy" id="412755"/>
    <lineage>
        <taxon>unclassified sequences</taxon>
        <taxon>metagenomes</taxon>
        <taxon>ecological metagenomes</taxon>
    </lineage>
</organism>
<dbReference type="EMBL" id="LAZR01000882">
    <property type="protein sequence ID" value="KKN55505.1"/>
    <property type="molecule type" value="Genomic_DNA"/>
</dbReference>
<reference evidence="1" key="1">
    <citation type="journal article" date="2015" name="Nature">
        <title>Complex archaea that bridge the gap between prokaryotes and eukaryotes.</title>
        <authorList>
            <person name="Spang A."/>
            <person name="Saw J.H."/>
            <person name="Jorgensen S.L."/>
            <person name="Zaremba-Niedzwiedzka K."/>
            <person name="Martijn J."/>
            <person name="Lind A.E."/>
            <person name="van Eijk R."/>
            <person name="Schleper C."/>
            <person name="Guy L."/>
            <person name="Ettema T.J."/>
        </authorList>
    </citation>
    <scope>NUCLEOTIDE SEQUENCE</scope>
</reference>
<dbReference type="AlphaFoldDB" id="A0A0F9RG85"/>
<proteinExistence type="predicted"/>
<evidence type="ECO:0000313" key="1">
    <source>
        <dbReference type="EMBL" id="KKN55505.1"/>
    </source>
</evidence>
<name>A0A0F9RG85_9ZZZZ</name>
<accession>A0A0F9RG85</accession>
<protein>
    <submittedName>
        <fullName evidence="1">Uncharacterized protein</fullName>
    </submittedName>
</protein>
<gene>
    <name evidence="1" type="ORF">LCGC14_0581800</name>
</gene>